<dbReference type="Pfam" id="PF20414">
    <property type="entry name" value="DUF6698"/>
    <property type="match status" value="1"/>
</dbReference>
<evidence type="ECO:0000256" key="1">
    <source>
        <dbReference type="SAM" id="MobiDB-lite"/>
    </source>
</evidence>
<feature type="compositionally biased region" description="Basic and acidic residues" evidence="1">
    <location>
        <begin position="157"/>
        <end position="168"/>
    </location>
</feature>
<reference evidence="3 4" key="1">
    <citation type="journal article" date="2019" name="Nat. Ecol. Evol.">
        <title>Megaphylogeny resolves global patterns of mushroom evolution.</title>
        <authorList>
            <person name="Varga T."/>
            <person name="Krizsan K."/>
            <person name="Foldi C."/>
            <person name="Dima B."/>
            <person name="Sanchez-Garcia M."/>
            <person name="Sanchez-Ramirez S."/>
            <person name="Szollosi G.J."/>
            <person name="Szarkandi J.G."/>
            <person name="Papp V."/>
            <person name="Albert L."/>
            <person name="Andreopoulos W."/>
            <person name="Angelini C."/>
            <person name="Antonin V."/>
            <person name="Barry K.W."/>
            <person name="Bougher N.L."/>
            <person name="Buchanan P."/>
            <person name="Buyck B."/>
            <person name="Bense V."/>
            <person name="Catcheside P."/>
            <person name="Chovatia M."/>
            <person name="Cooper J."/>
            <person name="Damon W."/>
            <person name="Desjardin D."/>
            <person name="Finy P."/>
            <person name="Geml J."/>
            <person name="Haridas S."/>
            <person name="Hughes K."/>
            <person name="Justo A."/>
            <person name="Karasinski D."/>
            <person name="Kautmanova I."/>
            <person name="Kiss B."/>
            <person name="Kocsube S."/>
            <person name="Kotiranta H."/>
            <person name="LaButti K.M."/>
            <person name="Lechner B.E."/>
            <person name="Liimatainen K."/>
            <person name="Lipzen A."/>
            <person name="Lukacs Z."/>
            <person name="Mihaltcheva S."/>
            <person name="Morgado L.N."/>
            <person name="Niskanen T."/>
            <person name="Noordeloos M.E."/>
            <person name="Ohm R.A."/>
            <person name="Ortiz-Santana B."/>
            <person name="Ovrebo C."/>
            <person name="Racz N."/>
            <person name="Riley R."/>
            <person name="Savchenko A."/>
            <person name="Shiryaev A."/>
            <person name="Soop K."/>
            <person name="Spirin V."/>
            <person name="Szebenyi C."/>
            <person name="Tomsovsky M."/>
            <person name="Tulloss R.E."/>
            <person name="Uehling J."/>
            <person name="Grigoriev I.V."/>
            <person name="Vagvolgyi C."/>
            <person name="Papp T."/>
            <person name="Martin F.M."/>
            <person name="Miettinen O."/>
            <person name="Hibbett D.S."/>
            <person name="Nagy L.G."/>
        </authorList>
    </citation>
    <scope>NUCLEOTIDE SEQUENCE [LARGE SCALE GENOMIC DNA]</scope>
    <source>
        <strain evidence="3 4">HHB13444</strain>
    </source>
</reference>
<gene>
    <name evidence="3" type="ORF">K466DRAFT_607104</name>
</gene>
<keyword evidence="2" id="KW-0732">Signal</keyword>
<dbReference type="EMBL" id="ML212628">
    <property type="protein sequence ID" value="TFK78318.1"/>
    <property type="molecule type" value="Genomic_DNA"/>
</dbReference>
<feature type="compositionally biased region" description="Basic and acidic residues" evidence="1">
    <location>
        <begin position="178"/>
        <end position="188"/>
    </location>
</feature>
<evidence type="ECO:0000256" key="2">
    <source>
        <dbReference type="SAM" id="SignalP"/>
    </source>
</evidence>
<feature type="chain" id="PRO_5023050610" evidence="2">
    <location>
        <begin position="43"/>
        <end position="209"/>
    </location>
</feature>
<evidence type="ECO:0000313" key="4">
    <source>
        <dbReference type="Proteomes" id="UP000308197"/>
    </source>
</evidence>
<evidence type="ECO:0000313" key="3">
    <source>
        <dbReference type="EMBL" id="TFK78318.1"/>
    </source>
</evidence>
<sequence length="209" mass="24021">MRWPSFLYDEKTHVKGKMRTGLFRSRFLLLCLLLIFCGPSAADSNYENSTQSQGTPPLVQRHNIKTITAEHLVYVACLARFLLSSAPRWKDRDGPWVGKEFADSLLHLLYRNTDFMNETLDWYDKQVFKNRFDEDEYGSDCEAAMLLAEEEEEYEQEEQRKYEAAHAAREKRKQARAAAEEEQARAAAEDDAPPADNEQGGDLDDDANS</sequence>
<dbReference type="Proteomes" id="UP000308197">
    <property type="component" value="Unassembled WGS sequence"/>
</dbReference>
<feature type="region of interest" description="Disordered" evidence="1">
    <location>
        <begin position="150"/>
        <end position="209"/>
    </location>
</feature>
<dbReference type="AlphaFoldDB" id="A0A5C3NPP7"/>
<feature type="compositionally biased region" description="Acidic residues" evidence="1">
    <location>
        <begin position="189"/>
        <end position="209"/>
    </location>
</feature>
<dbReference type="InterPro" id="IPR046521">
    <property type="entry name" value="DUF6698"/>
</dbReference>
<proteinExistence type="predicted"/>
<name>A0A5C3NPP7_9APHY</name>
<protein>
    <submittedName>
        <fullName evidence="3">Uncharacterized protein</fullName>
    </submittedName>
</protein>
<organism evidence="3 4">
    <name type="scientific">Polyporus arcularius HHB13444</name>
    <dbReference type="NCBI Taxonomy" id="1314778"/>
    <lineage>
        <taxon>Eukaryota</taxon>
        <taxon>Fungi</taxon>
        <taxon>Dikarya</taxon>
        <taxon>Basidiomycota</taxon>
        <taxon>Agaricomycotina</taxon>
        <taxon>Agaricomycetes</taxon>
        <taxon>Polyporales</taxon>
        <taxon>Polyporaceae</taxon>
        <taxon>Polyporus</taxon>
    </lineage>
</organism>
<dbReference type="InParanoid" id="A0A5C3NPP7"/>
<feature type="signal peptide" evidence="2">
    <location>
        <begin position="1"/>
        <end position="42"/>
    </location>
</feature>
<accession>A0A5C3NPP7</accession>
<keyword evidence="4" id="KW-1185">Reference proteome</keyword>
<dbReference type="STRING" id="1314778.A0A5C3NPP7"/>